<accession>A0A183B9W1</accession>
<name>A0A183B9W1_9TREM</name>
<dbReference type="AlphaFoldDB" id="A0A183B9W1"/>
<evidence type="ECO:0000313" key="2">
    <source>
        <dbReference type="WBParaSite" id="ECPE_0001603601-mRNA-1"/>
    </source>
</evidence>
<protein>
    <submittedName>
        <fullName evidence="2">SH2 domain-containing protein</fullName>
    </submittedName>
</protein>
<feature type="region of interest" description="Disordered" evidence="1">
    <location>
        <begin position="32"/>
        <end position="64"/>
    </location>
</feature>
<sequence length="353" mass="37716">LARCAALPERRVHCGQHPASLADLFRTNQSSPVLSDTNAGAVPASSQSRGPLVHPNCHSPPIIRSEPFPGTVHLSPALPLTASKSLATESTNTALAGSSSADESDQSAVTRLSKSLVEDSLFRNPHTLPPPKKSKRKPAPIFIPPQTGANLSRLRSPRVWGSDGSALSTSPLPYTPPPMLSPNRRGSGLFSSLTRWPSTASPVVATRRYSSYYPYLSSTCAQSATDVVKRKSSHTPVLSFGPGETDGAQLLLKRSYTGRLLDSGSSNEMGSMSGSGLTTTTTSAMCTAGICLQSRGPSHDTTPRQFALPRRRCQLTPKSAPVLLQEASAYMFQTCNRVSVYFVFNVSQGLFRF</sequence>
<dbReference type="WBParaSite" id="ECPE_0001603601-mRNA-1">
    <property type="protein sequence ID" value="ECPE_0001603601-mRNA-1"/>
    <property type="gene ID" value="ECPE_0001603601"/>
</dbReference>
<organism evidence="2">
    <name type="scientific">Echinostoma caproni</name>
    <dbReference type="NCBI Taxonomy" id="27848"/>
    <lineage>
        <taxon>Eukaryota</taxon>
        <taxon>Metazoa</taxon>
        <taxon>Spiralia</taxon>
        <taxon>Lophotrochozoa</taxon>
        <taxon>Platyhelminthes</taxon>
        <taxon>Trematoda</taxon>
        <taxon>Digenea</taxon>
        <taxon>Plagiorchiida</taxon>
        <taxon>Echinostomata</taxon>
        <taxon>Echinostomatoidea</taxon>
        <taxon>Echinostomatidae</taxon>
        <taxon>Echinostoma</taxon>
    </lineage>
</organism>
<feature type="compositionally biased region" description="Polar residues" evidence="1">
    <location>
        <begin position="32"/>
        <end position="49"/>
    </location>
</feature>
<proteinExistence type="predicted"/>
<evidence type="ECO:0000256" key="1">
    <source>
        <dbReference type="SAM" id="MobiDB-lite"/>
    </source>
</evidence>
<feature type="compositionally biased region" description="Polar residues" evidence="1">
    <location>
        <begin position="91"/>
        <end position="113"/>
    </location>
</feature>
<feature type="region of interest" description="Disordered" evidence="1">
    <location>
        <begin position="91"/>
        <end position="178"/>
    </location>
</feature>
<reference evidence="2" key="1">
    <citation type="submission" date="2016-06" db="UniProtKB">
        <authorList>
            <consortium name="WormBaseParasite"/>
        </authorList>
    </citation>
    <scope>IDENTIFICATION</scope>
</reference>